<comment type="similarity">
    <text evidence="8">Belongs to the class I-like SAM-binding methyltransferase superfamily. TRM61 family.</text>
</comment>
<comment type="catalytic activity">
    <reaction evidence="8">
        <text>adenosine(58) in tRNA + S-adenosyl-L-methionine = N(1)-methyladenosine(58) in tRNA + S-adenosyl-L-homocysteine + H(+)</text>
        <dbReference type="Rhea" id="RHEA:43152"/>
        <dbReference type="Rhea" id="RHEA-COMP:10365"/>
        <dbReference type="Rhea" id="RHEA-COMP:10366"/>
        <dbReference type="ChEBI" id="CHEBI:15378"/>
        <dbReference type="ChEBI" id="CHEBI:57856"/>
        <dbReference type="ChEBI" id="CHEBI:59789"/>
        <dbReference type="ChEBI" id="CHEBI:74411"/>
        <dbReference type="ChEBI" id="CHEBI:74491"/>
        <dbReference type="EC" id="2.1.1.220"/>
    </reaction>
</comment>
<name>A0AAE0BG56_9CHLO</name>
<feature type="region of interest" description="Disordered" evidence="10">
    <location>
        <begin position="261"/>
        <end position="343"/>
    </location>
</feature>
<keyword evidence="13" id="KW-1185">Reference proteome</keyword>
<evidence type="ECO:0000256" key="9">
    <source>
        <dbReference type="PIRSR" id="PIRSR017269-1"/>
    </source>
</evidence>
<evidence type="ECO:0000256" key="3">
    <source>
        <dbReference type="ARBA" id="ARBA00022603"/>
    </source>
</evidence>
<evidence type="ECO:0000256" key="2">
    <source>
        <dbReference type="ARBA" id="ARBA00012796"/>
    </source>
</evidence>
<evidence type="ECO:0000256" key="5">
    <source>
        <dbReference type="ARBA" id="ARBA00022691"/>
    </source>
</evidence>
<feature type="compositionally biased region" description="Low complexity" evidence="10">
    <location>
        <begin position="299"/>
        <end position="309"/>
    </location>
</feature>
<dbReference type="Gene3D" id="3.40.50.150">
    <property type="entry name" value="Vaccinia Virus protein VP39"/>
    <property type="match status" value="1"/>
</dbReference>
<evidence type="ECO:0000256" key="8">
    <source>
        <dbReference type="PIRNR" id="PIRNR017269"/>
    </source>
</evidence>
<feature type="compositionally biased region" description="Basic and acidic residues" evidence="10">
    <location>
        <begin position="279"/>
        <end position="298"/>
    </location>
</feature>
<keyword evidence="7" id="KW-0539">Nucleus</keyword>
<dbReference type="InterPro" id="IPR049470">
    <property type="entry name" value="TRM61_C"/>
</dbReference>
<dbReference type="EC" id="2.1.1.220" evidence="2 8"/>
<feature type="binding site" evidence="9">
    <location>
        <position position="141"/>
    </location>
    <ligand>
        <name>S-adenosyl-L-methionine</name>
        <dbReference type="ChEBI" id="CHEBI:59789"/>
    </ligand>
</feature>
<dbReference type="GO" id="GO:0160107">
    <property type="term" value="F:tRNA (adenine(58)-N1)-methyltransferase activity"/>
    <property type="evidence" value="ECO:0007669"/>
    <property type="project" value="UniProtKB-EC"/>
</dbReference>
<feature type="domain" description="tRNA (adenine(58)-N(1))-methyltransferase catalytic subunit TRM61 C-terminal" evidence="11">
    <location>
        <begin position="70"/>
        <end position="337"/>
    </location>
</feature>
<evidence type="ECO:0000259" key="11">
    <source>
        <dbReference type="Pfam" id="PF08704"/>
    </source>
</evidence>
<reference evidence="12 13" key="1">
    <citation type="journal article" date="2015" name="Genome Biol. Evol.">
        <title>Comparative Genomics of a Bacterivorous Green Alga Reveals Evolutionary Causalities and Consequences of Phago-Mixotrophic Mode of Nutrition.</title>
        <authorList>
            <person name="Burns J.A."/>
            <person name="Paasch A."/>
            <person name="Narechania A."/>
            <person name="Kim E."/>
        </authorList>
    </citation>
    <scope>NUCLEOTIDE SEQUENCE [LARGE SCALE GENOMIC DNA]</scope>
    <source>
        <strain evidence="12 13">PLY_AMNH</strain>
    </source>
</reference>
<dbReference type="PANTHER" id="PTHR12133:SF2">
    <property type="entry name" value="TRNA (ADENINE(58)-N(1))-METHYLTRANSFERASE CATALYTIC SUBUNIT TRMT61A"/>
    <property type="match status" value="1"/>
</dbReference>
<dbReference type="Gene3D" id="3.10.330.20">
    <property type="match status" value="1"/>
</dbReference>
<dbReference type="SUPFAM" id="SSF53335">
    <property type="entry name" value="S-adenosyl-L-methionine-dependent methyltransferases"/>
    <property type="match status" value="1"/>
</dbReference>
<dbReference type="Pfam" id="PF08704">
    <property type="entry name" value="GCD14"/>
    <property type="match status" value="1"/>
</dbReference>
<evidence type="ECO:0000313" key="13">
    <source>
        <dbReference type="Proteomes" id="UP001190700"/>
    </source>
</evidence>
<comment type="subcellular location">
    <subcellularLocation>
        <location evidence="1">Nucleus</location>
    </subcellularLocation>
</comment>
<dbReference type="GO" id="GO:0005634">
    <property type="term" value="C:nucleus"/>
    <property type="evidence" value="ECO:0007669"/>
    <property type="project" value="UniProtKB-SubCell"/>
</dbReference>
<evidence type="ECO:0000256" key="10">
    <source>
        <dbReference type="SAM" id="MobiDB-lite"/>
    </source>
</evidence>
<gene>
    <name evidence="12" type="ORF">CYMTET_54736</name>
</gene>
<protein>
    <recommendedName>
        <fullName evidence="2 8">tRNA (adenine(58)-N(1))-methyltransferase</fullName>
        <ecNumber evidence="2 8">2.1.1.220</ecNumber>
    </recommendedName>
</protein>
<dbReference type="GO" id="GO:0031515">
    <property type="term" value="C:tRNA (m1A) methyltransferase complex"/>
    <property type="evidence" value="ECO:0007669"/>
    <property type="project" value="UniProtKB-UniRule"/>
</dbReference>
<dbReference type="GO" id="GO:0030488">
    <property type="term" value="P:tRNA methylation"/>
    <property type="evidence" value="ECO:0007669"/>
    <property type="project" value="InterPro"/>
</dbReference>
<keyword evidence="6 8" id="KW-0819">tRNA processing</keyword>
<dbReference type="PIRSF" id="PIRSF017269">
    <property type="entry name" value="GCD14"/>
    <property type="match status" value="1"/>
</dbReference>
<proteinExistence type="inferred from homology"/>
<evidence type="ECO:0000313" key="12">
    <source>
        <dbReference type="EMBL" id="KAK3235047.1"/>
    </source>
</evidence>
<dbReference type="InterPro" id="IPR014816">
    <property type="entry name" value="tRNA_MeTrfase_Gcd14"/>
</dbReference>
<evidence type="ECO:0000256" key="6">
    <source>
        <dbReference type="ARBA" id="ARBA00022694"/>
    </source>
</evidence>
<organism evidence="12 13">
    <name type="scientific">Cymbomonas tetramitiformis</name>
    <dbReference type="NCBI Taxonomy" id="36881"/>
    <lineage>
        <taxon>Eukaryota</taxon>
        <taxon>Viridiplantae</taxon>
        <taxon>Chlorophyta</taxon>
        <taxon>Pyramimonadophyceae</taxon>
        <taxon>Pyramimonadales</taxon>
        <taxon>Pyramimonadaceae</taxon>
        <taxon>Cymbomonas</taxon>
    </lineage>
</organism>
<dbReference type="PROSITE" id="PS51620">
    <property type="entry name" value="SAM_TRM61"/>
    <property type="match status" value="1"/>
</dbReference>
<evidence type="ECO:0000256" key="4">
    <source>
        <dbReference type="ARBA" id="ARBA00022679"/>
    </source>
</evidence>
<sequence>MLRTTLCEQQQSPLTVKDGDLVIVYESHDRMKPVYVTAGKIYGSKFGNFSHDDWIGKSFGSKVTGKGRKGWVHLLAPTPELWTLSLTHRTQILYIADISLVVSYLQLRPGCVVLESGTGSGSLTTSFIRAVAPEGHVFTFEFHAGRAQTAREEFERNKLSKYVTVTTRDIEGQGFPEALAGKADGVFLDLPGPWKVVPSVAKSLRPDGVFCSFSPCVEQVQKTCEAMAANGFVDIETIEILLREYELDRVDRAPLKRISADLKEEDAPPNAAGIAGGKRTREEAGLDEPAKANAEEPPKASQASKAGASKPKEETAKMVFPRPRETARGHTGYLSFGKLGVVG</sequence>
<feature type="binding site" evidence="9">
    <location>
        <position position="189"/>
    </location>
    <ligand>
        <name>S-adenosyl-L-methionine</name>
        <dbReference type="ChEBI" id="CHEBI:59789"/>
    </ligand>
</feature>
<feature type="binding site" evidence="9">
    <location>
        <begin position="120"/>
        <end position="123"/>
    </location>
    <ligand>
        <name>S-adenosyl-L-methionine</name>
        <dbReference type="ChEBI" id="CHEBI:59789"/>
    </ligand>
</feature>
<evidence type="ECO:0000256" key="1">
    <source>
        <dbReference type="ARBA" id="ARBA00004123"/>
    </source>
</evidence>
<accession>A0AAE0BG56</accession>
<dbReference type="Proteomes" id="UP001190700">
    <property type="component" value="Unassembled WGS sequence"/>
</dbReference>
<comment type="caution">
    <text evidence="12">The sequence shown here is derived from an EMBL/GenBank/DDBJ whole genome shotgun (WGS) entry which is preliminary data.</text>
</comment>
<evidence type="ECO:0000256" key="7">
    <source>
        <dbReference type="ARBA" id="ARBA00023242"/>
    </source>
</evidence>
<dbReference type="PANTHER" id="PTHR12133">
    <property type="entry name" value="TRNA (ADENINE(58)-N(1))-METHYLTRANSFERASE"/>
    <property type="match status" value="1"/>
</dbReference>
<dbReference type="InterPro" id="IPR029063">
    <property type="entry name" value="SAM-dependent_MTases_sf"/>
</dbReference>
<keyword evidence="3 8" id="KW-0489">Methyltransferase</keyword>
<feature type="compositionally biased region" description="Basic and acidic residues" evidence="10">
    <location>
        <begin position="310"/>
        <end position="328"/>
    </location>
</feature>
<dbReference type="AlphaFoldDB" id="A0AAE0BG56"/>
<dbReference type="FunFam" id="3.40.50.150:FF:000227">
    <property type="entry name" value="tRNA (adenine(58)-N(1))-methyltransferase"/>
    <property type="match status" value="1"/>
</dbReference>
<keyword evidence="4 8" id="KW-0808">Transferase</keyword>
<dbReference type="EMBL" id="LGRX02035382">
    <property type="protein sequence ID" value="KAK3235047.1"/>
    <property type="molecule type" value="Genomic_DNA"/>
</dbReference>
<keyword evidence="5 8" id="KW-0949">S-adenosyl-L-methionine</keyword>